<dbReference type="SUPFAM" id="SSF52540">
    <property type="entry name" value="P-loop containing nucleoside triphosphate hydrolases"/>
    <property type="match status" value="1"/>
</dbReference>
<feature type="compositionally biased region" description="Acidic residues" evidence="1">
    <location>
        <begin position="442"/>
        <end position="456"/>
    </location>
</feature>
<dbReference type="PANTHER" id="PTHR42957:SF1">
    <property type="entry name" value="HELICASE MJ1565-RELATED"/>
    <property type="match status" value="1"/>
</dbReference>
<evidence type="ECO:0000313" key="3">
    <source>
        <dbReference type="EMBL" id="OGH69607.1"/>
    </source>
</evidence>
<feature type="domain" description="Type IV secretion system coupling protein TraD DNA-binding" evidence="2">
    <location>
        <begin position="40"/>
        <end position="352"/>
    </location>
</feature>
<proteinExistence type="predicted"/>
<dbReference type="InterPro" id="IPR027417">
    <property type="entry name" value="P-loop_NTPase"/>
</dbReference>
<feature type="compositionally biased region" description="Low complexity" evidence="1">
    <location>
        <begin position="587"/>
        <end position="600"/>
    </location>
</feature>
<organism evidence="3 4">
    <name type="scientific">Candidatus Magasanikbacteria bacterium RIFCSPHIGHO2_02_FULL_51_14</name>
    <dbReference type="NCBI Taxonomy" id="1798683"/>
    <lineage>
        <taxon>Bacteria</taxon>
        <taxon>Candidatus Magasanikiibacteriota</taxon>
    </lineage>
</organism>
<feature type="compositionally biased region" description="Basic and acidic residues" evidence="1">
    <location>
        <begin position="479"/>
        <end position="500"/>
    </location>
</feature>
<dbReference type="PANTHER" id="PTHR42957">
    <property type="entry name" value="HELICASE MJ1565-RELATED"/>
    <property type="match status" value="1"/>
</dbReference>
<feature type="compositionally biased region" description="Basic residues" evidence="1">
    <location>
        <begin position="556"/>
        <end position="566"/>
    </location>
</feature>
<feature type="compositionally biased region" description="Low complexity" evidence="1">
    <location>
        <begin position="459"/>
        <end position="472"/>
    </location>
</feature>
<feature type="region of interest" description="Disordered" evidence="1">
    <location>
        <begin position="430"/>
        <end position="644"/>
    </location>
</feature>
<feature type="compositionally biased region" description="Basic and acidic residues" evidence="1">
    <location>
        <begin position="602"/>
        <end position="618"/>
    </location>
</feature>
<evidence type="ECO:0000256" key="1">
    <source>
        <dbReference type="SAM" id="MobiDB-lite"/>
    </source>
</evidence>
<dbReference type="CDD" id="cd01127">
    <property type="entry name" value="TrwB_TraG_TraD_VirD4"/>
    <property type="match status" value="1"/>
</dbReference>
<reference evidence="3 4" key="1">
    <citation type="journal article" date="2016" name="Nat. Commun.">
        <title>Thousands of microbial genomes shed light on interconnected biogeochemical processes in an aquifer system.</title>
        <authorList>
            <person name="Anantharaman K."/>
            <person name="Brown C.T."/>
            <person name="Hug L.A."/>
            <person name="Sharon I."/>
            <person name="Castelle C.J."/>
            <person name="Probst A.J."/>
            <person name="Thomas B.C."/>
            <person name="Singh A."/>
            <person name="Wilkins M.J."/>
            <person name="Karaoz U."/>
            <person name="Brodie E.L."/>
            <person name="Williams K.H."/>
            <person name="Hubbard S.S."/>
            <person name="Banfield J.F."/>
        </authorList>
    </citation>
    <scope>NUCLEOTIDE SEQUENCE [LARGE SCALE GENOMIC DNA]</scope>
</reference>
<comment type="caution">
    <text evidence="3">The sequence shown here is derived from an EMBL/GenBank/DDBJ whole genome shotgun (WGS) entry which is preliminary data.</text>
</comment>
<dbReference type="InterPro" id="IPR008571">
    <property type="entry name" value="HerA-like"/>
</dbReference>
<protein>
    <recommendedName>
        <fullName evidence="2">Type IV secretion system coupling protein TraD DNA-binding domain-containing protein</fullName>
    </recommendedName>
</protein>
<feature type="compositionally biased region" description="Low complexity" evidence="1">
    <location>
        <begin position="627"/>
        <end position="637"/>
    </location>
</feature>
<gene>
    <name evidence="3" type="ORF">A3C90_04225</name>
</gene>
<evidence type="ECO:0000313" key="4">
    <source>
        <dbReference type="Proteomes" id="UP000177457"/>
    </source>
</evidence>
<dbReference type="STRING" id="1798683.A3C90_04225"/>
<dbReference type="Gene3D" id="3.40.50.300">
    <property type="entry name" value="P-loop containing nucleotide triphosphate hydrolases"/>
    <property type="match status" value="2"/>
</dbReference>
<evidence type="ECO:0000259" key="2">
    <source>
        <dbReference type="Pfam" id="PF10412"/>
    </source>
</evidence>
<sequence>MPVPQLTLKGALPPEKEDICVFAATSYRNQMRRFGIKLDDRRRHMYVVGKTGMGKTTMLENMVLSDIYKGHGVGVVDPHGDFAEKIINYIPANRINDVLYINPGDVAFPIGFNILEIETEEQKHLVAAGLMAIFKKIWPDVWSARMEYILNNTLLALLDYPGSTLLGINRLLGDKKYRRRVVGKLKDPVVKAFWQNEFANYPERYMTEAVAPIQNKIGQFLSATVIRNMVAQVKSTINIRESMDSGKIIIMNLSKGRIGEDNSRLLGGMLITKVQLAAMERVDTPEEKRKDFFLYVDEFQNFATESFANILSEARKYRLSLIMAHQYVAQLAEEVRDAVFGNVGTIVTFRVGGADAEMLALEYAPTFIEQDIVNLAKYHVFLKLMIDGVASTPFSAITLPPIGHSTDSAEKVVRVSRERYGKPREEIEDKILRWSGMGGPETEGEEAEDEREEAEMEMARATRVSRPASGRSAPPPAVKPREPERREAPERPKLPEKTISLKDLAPRQMPAIIVHPPVEQNAAVGRPNAGFQSVSQSAANKPLARDQGAPGFEMNKRKRRRKKKKGQFGAPQSQGAQHAQRPPPPQQVQQPQQSQIVRPKQQPRETPQREQSSRDETPSKPIPPSQPAQSSQATLQPDDVVRFE</sequence>
<name>A0A1F6MD65_9BACT</name>
<dbReference type="Pfam" id="PF10412">
    <property type="entry name" value="TrwB_AAD_bind"/>
    <property type="match status" value="1"/>
</dbReference>
<dbReference type="Proteomes" id="UP000177457">
    <property type="component" value="Unassembled WGS sequence"/>
</dbReference>
<dbReference type="EMBL" id="MFQE01000074">
    <property type="protein sequence ID" value="OGH69607.1"/>
    <property type="molecule type" value="Genomic_DNA"/>
</dbReference>
<accession>A0A1F6MD65</accession>
<dbReference type="AlphaFoldDB" id="A0A1F6MD65"/>
<feature type="compositionally biased region" description="Polar residues" evidence="1">
    <location>
        <begin position="530"/>
        <end position="539"/>
    </location>
</feature>
<dbReference type="InterPro" id="IPR019476">
    <property type="entry name" value="T4SS_TraD_DNA-bd"/>
</dbReference>